<proteinExistence type="inferred from homology"/>
<reference evidence="5" key="1">
    <citation type="submission" date="2013-08" db="EMBL/GenBank/DDBJ databases">
        <authorList>
            <person name="Mendez C."/>
            <person name="Richter M."/>
            <person name="Ferrer M."/>
            <person name="Sanchez J."/>
        </authorList>
    </citation>
    <scope>NUCLEOTIDE SEQUENCE</scope>
</reference>
<dbReference type="EMBL" id="AUZZ01000896">
    <property type="protein sequence ID" value="EQD66356.1"/>
    <property type="molecule type" value="Genomic_DNA"/>
</dbReference>
<dbReference type="AlphaFoldDB" id="T1B0I3"/>
<dbReference type="GO" id="GO:1990904">
    <property type="term" value="C:ribonucleoprotein complex"/>
    <property type="evidence" value="ECO:0007669"/>
    <property type="project" value="UniProtKB-KW"/>
</dbReference>
<dbReference type="Pfam" id="PF00333">
    <property type="entry name" value="Ribosomal_S5"/>
    <property type="match status" value="1"/>
</dbReference>
<dbReference type="GO" id="GO:0003735">
    <property type="term" value="F:structural constituent of ribosome"/>
    <property type="evidence" value="ECO:0007669"/>
    <property type="project" value="InterPro"/>
</dbReference>
<dbReference type="InterPro" id="IPR020568">
    <property type="entry name" value="Ribosomal_Su5_D2-typ_SF"/>
</dbReference>
<dbReference type="GO" id="GO:0006412">
    <property type="term" value="P:translation"/>
    <property type="evidence" value="ECO:0007669"/>
    <property type="project" value="InterPro"/>
</dbReference>
<dbReference type="Gene3D" id="3.30.160.20">
    <property type="match status" value="1"/>
</dbReference>
<dbReference type="SUPFAM" id="SSF54211">
    <property type="entry name" value="Ribosomal protein S5 domain 2-like"/>
    <property type="match status" value="1"/>
</dbReference>
<keyword evidence="3" id="KW-0687">Ribonucleoprotein</keyword>
<evidence type="ECO:0000259" key="4">
    <source>
        <dbReference type="PROSITE" id="PS50881"/>
    </source>
</evidence>
<feature type="domain" description="S5 DRBM" evidence="4">
    <location>
        <begin position="1"/>
        <end position="32"/>
    </location>
</feature>
<evidence type="ECO:0000256" key="3">
    <source>
        <dbReference type="ARBA" id="ARBA00023274"/>
    </source>
</evidence>
<organism evidence="5">
    <name type="scientific">mine drainage metagenome</name>
    <dbReference type="NCBI Taxonomy" id="410659"/>
    <lineage>
        <taxon>unclassified sequences</taxon>
        <taxon>metagenomes</taxon>
        <taxon>ecological metagenomes</taxon>
    </lineage>
</organism>
<dbReference type="InterPro" id="IPR014721">
    <property type="entry name" value="Ribsml_uS5_D2-typ_fold_subgr"/>
</dbReference>
<dbReference type="FunFam" id="3.30.230.10:FF:000004">
    <property type="entry name" value="40S ribosomal protein S2"/>
    <property type="match status" value="1"/>
</dbReference>
<dbReference type="Gene3D" id="3.30.230.10">
    <property type="match status" value="1"/>
</dbReference>
<evidence type="ECO:0000256" key="1">
    <source>
        <dbReference type="ARBA" id="ARBA00008945"/>
    </source>
</evidence>
<evidence type="ECO:0000313" key="5">
    <source>
        <dbReference type="EMBL" id="EQD66356.1"/>
    </source>
</evidence>
<dbReference type="GO" id="GO:0005840">
    <property type="term" value="C:ribosome"/>
    <property type="evidence" value="ECO:0007669"/>
    <property type="project" value="UniProtKB-KW"/>
</dbReference>
<dbReference type="GO" id="GO:0003723">
    <property type="term" value="F:RNA binding"/>
    <property type="evidence" value="ECO:0007669"/>
    <property type="project" value="InterPro"/>
</dbReference>
<name>T1B0I3_9ZZZZ</name>
<dbReference type="Pfam" id="PF03719">
    <property type="entry name" value="Ribosomal_S5_C"/>
    <property type="match status" value="1"/>
</dbReference>
<comment type="caution">
    <text evidence="5">The sequence shown here is derived from an EMBL/GenBank/DDBJ whole genome shotgun (WGS) entry which is preliminary data.</text>
</comment>
<comment type="similarity">
    <text evidence="1">Belongs to the universal ribosomal protein uS5 family.</text>
</comment>
<feature type="non-terminal residue" evidence="5">
    <location>
        <position position="1"/>
    </location>
</feature>
<dbReference type="SUPFAM" id="SSF54768">
    <property type="entry name" value="dsRNA-binding domain-like"/>
    <property type="match status" value="1"/>
</dbReference>
<gene>
    <name evidence="5" type="ORF">B2A_01201</name>
</gene>
<reference evidence="5" key="2">
    <citation type="journal article" date="2014" name="ISME J.">
        <title>Microbial stratification in low pH oxic and suboxic macroscopic growths along an acid mine drainage.</title>
        <authorList>
            <person name="Mendez-Garcia C."/>
            <person name="Mesa V."/>
            <person name="Sprenger R.R."/>
            <person name="Richter M."/>
            <person name="Diez M.S."/>
            <person name="Solano J."/>
            <person name="Bargiela R."/>
            <person name="Golyshina O.V."/>
            <person name="Manteca A."/>
            <person name="Ramos J.L."/>
            <person name="Gallego J.R."/>
            <person name="Llorente I."/>
            <person name="Martins Dos Santos V.A."/>
            <person name="Jensen O.N."/>
            <person name="Pelaez A.I."/>
            <person name="Sanchez J."/>
            <person name="Ferrer M."/>
        </authorList>
    </citation>
    <scope>NUCLEOTIDE SEQUENCE</scope>
</reference>
<evidence type="ECO:0000256" key="2">
    <source>
        <dbReference type="ARBA" id="ARBA00022980"/>
    </source>
</evidence>
<dbReference type="InterPro" id="IPR005324">
    <property type="entry name" value="Ribosomal_uS5_C"/>
</dbReference>
<accession>T1B0I3</accession>
<dbReference type="InterPro" id="IPR013810">
    <property type="entry name" value="Ribosomal_uS5_N"/>
</dbReference>
<protein>
    <submittedName>
        <fullName evidence="5">30S ribosomal protein S5P</fullName>
    </submittedName>
</protein>
<sequence length="128" mass="13750">NGHVGVSAGKDIEVKAAIENAISNAKKNVIPIIFGCGSWQCQCGTNHSLPFTTMGKCGSVEVTLKPAPRGLGIVASDPVRKMLMLAGVKDLWSFSRGRTRSKYNTLMAVYKALTNVNSMKNLQAIKIQ</sequence>
<keyword evidence="2 5" id="KW-0689">Ribosomal protein</keyword>
<dbReference type="PROSITE" id="PS50881">
    <property type="entry name" value="S5_DSRBD"/>
    <property type="match status" value="1"/>
</dbReference>